<keyword evidence="13" id="KW-1185">Reference proteome</keyword>
<evidence type="ECO:0000256" key="6">
    <source>
        <dbReference type="ARBA" id="ARBA00022833"/>
    </source>
</evidence>
<dbReference type="InterPro" id="IPR010402">
    <property type="entry name" value="CCT_domain"/>
</dbReference>
<dbReference type="PROSITE" id="PS50119">
    <property type="entry name" value="ZF_BBOX"/>
    <property type="match status" value="2"/>
</dbReference>
<keyword evidence="5 8" id="KW-0863">Zinc-finger</keyword>
<evidence type="ECO:0000256" key="4">
    <source>
        <dbReference type="ARBA" id="ARBA00022737"/>
    </source>
</evidence>
<dbReference type="PANTHER" id="PTHR31717:SF131">
    <property type="entry name" value="ZINC FINGER PROTEIN CONSTANS-LIKE 9"/>
    <property type="match status" value="1"/>
</dbReference>
<keyword evidence="6" id="KW-0862">Zinc</keyword>
<dbReference type="AlphaFoldDB" id="A0A8X8X3D4"/>
<reference evidence="12" key="2">
    <citation type="submission" date="2020-08" db="EMBL/GenBank/DDBJ databases">
        <title>Plant Genome Project.</title>
        <authorList>
            <person name="Zhang R.-G."/>
        </authorList>
    </citation>
    <scope>NUCLEOTIDE SEQUENCE</scope>
    <source>
        <strain evidence="12">Huo1</strain>
        <tissue evidence="12">Leaf</tissue>
    </source>
</reference>
<organism evidence="12">
    <name type="scientific">Salvia splendens</name>
    <name type="common">Scarlet sage</name>
    <dbReference type="NCBI Taxonomy" id="180675"/>
    <lineage>
        <taxon>Eukaryota</taxon>
        <taxon>Viridiplantae</taxon>
        <taxon>Streptophyta</taxon>
        <taxon>Embryophyta</taxon>
        <taxon>Tracheophyta</taxon>
        <taxon>Spermatophyta</taxon>
        <taxon>Magnoliopsida</taxon>
        <taxon>eudicotyledons</taxon>
        <taxon>Gunneridae</taxon>
        <taxon>Pentapetalae</taxon>
        <taxon>asterids</taxon>
        <taxon>lamiids</taxon>
        <taxon>Lamiales</taxon>
        <taxon>Lamiaceae</taxon>
        <taxon>Nepetoideae</taxon>
        <taxon>Mentheae</taxon>
        <taxon>Salviinae</taxon>
        <taxon>Salvia</taxon>
        <taxon>Salvia subgen. Calosphace</taxon>
        <taxon>core Calosphace</taxon>
    </lineage>
</organism>
<reference evidence="12" key="1">
    <citation type="submission" date="2018-01" db="EMBL/GenBank/DDBJ databases">
        <authorList>
            <person name="Mao J.F."/>
        </authorList>
    </citation>
    <scope>NUCLEOTIDE SEQUENCE</scope>
    <source>
        <strain evidence="12">Huo1</strain>
        <tissue evidence="12">Leaf</tissue>
    </source>
</reference>
<dbReference type="InterPro" id="IPR049808">
    <property type="entry name" value="CONSTANS-like_Bbox1"/>
</dbReference>
<dbReference type="Proteomes" id="UP000298416">
    <property type="component" value="Unassembled WGS sequence"/>
</dbReference>
<feature type="domain" description="CCT" evidence="11">
    <location>
        <begin position="325"/>
        <end position="367"/>
    </location>
</feature>
<dbReference type="InterPro" id="IPR000315">
    <property type="entry name" value="Znf_B-box"/>
</dbReference>
<evidence type="ECO:0000313" key="12">
    <source>
        <dbReference type="EMBL" id="KAG6404761.1"/>
    </source>
</evidence>
<dbReference type="GO" id="GO:0005634">
    <property type="term" value="C:nucleus"/>
    <property type="evidence" value="ECO:0007669"/>
    <property type="project" value="UniProtKB-SubCell"/>
</dbReference>
<dbReference type="GO" id="GO:0006355">
    <property type="term" value="P:regulation of DNA-templated transcription"/>
    <property type="evidence" value="ECO:0007669"/>
    <property type="project" value="UniProtKB-ARBA"/>
</dbReference>
<feature type="domain" description="B box-type" evidence="10">
    <location>
        <begin position="43"/>
        <end position="90"/>
    </location>
</feature>
<dbReference type="PROSITE" id="PS51017">
    <property type="entry name" value="CCT"/>
    <property type="match status" value="1"/>
</dbReference>
<sequence>MGYLCDFCGEQRAAVFCRSDAASLCLSCDYSVHSANALSRRHSRTLVCERCNSQPAFVRCVEEKVSLCQNCDWMGHVNSNASPGHKRQPVNCYSGCPLASELSAVWPFFNSPSVGDSACEREMGSMNITDNRTIDCQDPQEKANVQNESLWGEACSQPNLDLDKSAGRMESLTHLVDQRLQNVNQATASTSSSMPKVPLPGAKGCALYADDGCYDDLNMDEIDMGFENYDELFGASAAEVSSTGGLNPMQPACSDVAPADSVISSKTEPNLCFTKQTQSGLSFSGLTGETTGGDYQDCGVSSMAIVGDPPWYPPGPDSSTPSTSRTNAVMRYKEKKKSRMFEKKVRYESRKARADVRRRVKGRFVKAGETYDYDPLSPSKNNAGQLMQISPFPLTAPDAYLSWEETRIPRLGTYQLA</sequence>
<protein>
    <recommendedName>
        <fullName evidence="14">Zinc finger protein CONSTANS</fullName>
    </recommendedName>
</protein>
<comment type="subcellular location">
    <subcellularLocation>
        <location evidence="1 9">Nucleus</location>
    </subcellularLocation>
</comment>
<evidence type="ECO:0000256" key="5">
    <source>
        <dbReference type="ARBA" id="ARBA00022771"/>
    </source>
</evidence>
<keyword evidence="7 9" id="KW-0539">Nucleus</keyword>
<evidence type="ECO:0000256" key="2">
    <source>
        <dbReference type="ARBA" id="ARBA00010024"/>
    </source>
</evidence>
<evidence type="ECO:0000256" key="8">
    <source>
        <dbReference type="PROSITE-ProRule" id="PRU00024"/>
    </source>
</evidence>
<dbReference type="Pfam" id="PF06203">
    <property type="entry name" value="CCT"/>
    <property type="match status" value="1"/>
</dbReference>
<dbReference type="PANTHER" id="PTHR31717">
    <property type="entry name" value="ZINC FINGER PROTEIN CONSTANS-LIKE 10"/>
    <property type="match status" value="1"/>
</dbReference>
<name>A0A8X8X3D4_SALSN</name>
<dbReference type="Pfam" id="PF00643">
    <property type="entry name" value="zf-B_box"/>
    <property type="match status" value="1"/>
</dbReference>
<evidence type="ECO:0000259" key="10">
    <source>
        <dbReference type="PROSITE" id="PS50119"/>
    </source>
</evidence>
<evidence type="ECO:0000256" key="1">
    <source>
        <dbReference type="ARBA" id="ARBA00004123"/>
    </source>
</evidence>
<keyword evidence="4" id="KW-0677">Repeat</keyword>
<dbReference type="SMART" id="SM00336">
    <property type="entry name" value="BBOX"/>
    <property type="match status" value="2"/>
</dbReference>
<dbReference type="GO" id="GO:0008270">
    <property type="term" value="F:zinc ion binding"/>
    <property type="evidence" value="ECO:0007669"/>
    <property type="project" value="UniProtKB-KW"/>
</dbReference>
<keyword evidence="3" id="KW-0479">Metal-binding</keyword>
<evidence type="ECO:0008006" key="14">
    <source>
        <dbReference type="Google" id="ProtNLM"/>
    </source>
</evidence>
<comment type="similarity">
    <text evidence="2">Belongs to the CONSTANS family.</text>
</comment>
<gene>
    <name evidence="12" type="ORF">SASPL_132337</name>
</gene>
<evidence type="ECO:0000256" key="7">
    <source>
        <dbReference type="ARBA" id="ARBA00023242"/>
    </source>
</evidence>
<comment type="caution">
    <text evidence="12">The sequence shown here is derived from an EMBL/GenBank/DDBJ whole genome shotgun (WGS) entry which is preliminary data.</text>
</comment>
<evidence type="ECO:0000259" key="11">
    <source>
        <dbReference type="PROSITE" id="PS51017"/>
    </source>
</evidence>
<feature type="domain" description="B box-type" evidence="10">
    <location>
        <begin position="1"/>
        <end position="47"/>
    </location>
</feature>
<accession>A0A8X8X3D4</accession>
<evidence type="ECO:0000256" key="9">
    <source>
        <dbReference type="PROSITE-ProRule" id="PRU00357"/>
    </source>
</evidence>
<proteinExistence type="inferred from homology"/>
<evidence type="ECO:0000313" key="13">
    <source>
        <dbReference type="Proteomes" id="UP000298416"/>
    </source>
</evidence>
<dbReference type="CDD" id="cd19821">
    <property type="entry name" value="Bbox1_BBX-like"/>
    <property type="match status" value="2"/>
</dbReference>
<evidence type="ECO:0000256" key="3">
    <source>
        <dbReference type="ARBA" id="ARBA00022723"/>
    </source>
</evidence>
<dbReference type="EMBL" id="PNBA02000012">
    <property type="protein sequence ID" value="KAG6404761.1"/>
    <property type="molecule type" value="Genomic_DNA"/>
</dbReference>